<evidence type="ECO:0000313" key="2">
    <source>
        <dbReference type="Proteomes" id="UP001174934"/>
    </source>
</evidence>
<dbReference type="Proteomes" id="UP001174934">
    <property type="component" value="Unassembled WGS sequence"/>
</dbReference>
<sequence>MGRCCRLTMALNHVLADPDKWNGTIVVPESELAAVDAANAAHRAQDDPEIAQREVIFFTSGSMQTPPSLEVSGAAYQGAYSVVRAKANNMTTSVSWKLDKAFDLTQVKMMGIVEALWAAMNMAKRKRVGPDTTFKIFTDDQVALQRIEQGAYNPDLRSSLLRVDMQPEKCLRVFVTNPIVELIGQVSNTIIGKHKCNVEIHWTVGVTLSRPEDDDRSVVPAMFGAEVHASAAWTRPPMAPPATKNKHAWDTIKDSEIGVEQFMAWKAKQVKVQARRDSKRPLQEAHARIRKRNAMPRVVDLLKKLKGNRAYGS</sequence>
<reference evidence="1" key="1">
    <citation type="submission" date="2023-06" db="EMBL/GenBank/DDBJ databases">
        <title>Genome-scale phylogeny and comparative genomics of the fungal order Sordariales.</title>
        <authorList>
            <consortium name="Lawrence Berkeley National Laboratory"/>
            <person name="Hensen N."/>
            <person name="Bonometti L."/>
            <person name="Westerberg I."/>
            <person name="Brannstrom I.O."/>
            <person name="Guillou S."/>
            <person name="Cros-Aarteil S."/>
            <person name="Calhoun S."/>
            <person name="Haridas S."/>
            <person name="Kuo A."/>
            <person name="Mondo S."/>
            <person name="Pangilinan J."/>
            <person name="Riley R."/>
            <person name="LaButti K."/>
            <person name="Andreopoulos B."/>
            <person name="Lipzen A."/>
            <person name="Chen C."/>
            <person name="Yanf M."/>
            <person name="Daum C."/>
            <person name="Ng V."/>
            <person name="Clum A."/>
            <person name="Steindorff A."/>
            <person name="Ohm R."/>
            <person name="Martin F."/>
            <person name="Silar P."/>
            <person name="Natvig D."/>
            <person name="Lalanne C."/>
            <person name="Gautier V."/>
            <person name="Ament-velasquez S.L."/>
            <person name="Kruys A."/>
            <person name="Hutchinson M.I."/>
            <person name="Powell A.J."/>
            <person name="Barry K."/>
            <person name="Miller A.N."/>
            <person name="Grigoriev I.V."/>
            <person name="Debuchy R."/>
            <person name="Gladieux P."/>
            <person name="Thoren M.H."/>
            <person name="Johannesson H."/>
        </authorList>
    </citation>
    <scope>NUCLEOTIDE SEQUENCE</scope>
    <source>
        <strain evidence="1">SMH3391-2</strain>
    </source>
</reference>
<protein>
    <submittedName>
        <fullName evidence="1">Uncharacterized protein</fullName>
    </submittedName>
</protein>
<comment type="caution">
    <text evidence="1">The sequence shown here is derived from an EMBL/GenBank/DDBJ whole genome shotgun (WGS) entry which is preliminary data.</text>
</comment>
<name>A0AA39U740_9PEZI</name>
<organism evidence="1 2">
    <name type="scientific">Bombardia bombarda</name>
    <dbReference type="NCBI Taxonomy" id="252184"/>
    <lineage>
        <taxon>Eukaryota</taxon>
        <taxon>Fungi</taxon>
        <taxon>Dikarya</taxon>
        <taxon>Ascomycota</taxon>
        <taxon>Pezizomycotina</taxon>
        <taxon>Sordariomycetes</taxon>
        <taxon>Sordariomycetidae</taxon>
        <taxon>Sordariales</taxon>
        <taxon>Lasiosphaeriaceae</taxon>
        <taxon>Bombardia</taxon>
    </lineage>
</organism>
<evidence type="ECO:0000313" key="1">
    <source>
        <dbReference type="EMBL" id="KAK0612420.1"/>
    </source>
</evidence>
<gene>
    <name evidence="1" type="ORF">B0T17DRAFT_511614</name>
</gene>
<keyword evidence="2" id="KW-1185">Reference proteome</keyword>
<dbReference type="EMBL" id="JAULSR010000009">
    <property type="protein sequence ID" value="KAK0612420.1"/>
    <property type="molecule type" value="Genomic_DNA"/>
</dbReference>
<proteinExistence type="predicted"/>
<accession>A0AA39U740</accession>
<dbReference type="AlphaFoldDB" id="A0AA39U740"/>